<dbReference type="PROSITE" id="PS00188">
    <property type="entry name" value="BIOTIN"/>
    <property type="match status" value="1"/>
</dbReference>
<gene>
    <name evidence="4" type="ORF">CENPK1137D_4774</name>
</gene>
<dbReference type="FunFam" id="2.40.50.100:FF:000003">
    <property type="entry name" value="Acetyl-CoA carboxylase biotin carboxyl carrier protein"/>
    <property type="match status" value="1"/>
</dbReference>
<dbReference type="CDD" id="cd06850">
    <property type="entry name" value="biotinyl_domain"/>
    <property type="match status" value="1"/>
</dbReference>
<dbReference type="InterPro" id="IPR000089">
    <property type="entry name" value="Biotin_lipoyl"/>
</dbReference>
<dbReference type="EMBL" id="CM001523">
    <property type="protein sequence ID" value="EIW12156.1"/>
    <property type="molecule type" value="Genomic_DNA"/>
</dbReference>
<evidence type="ECO:0000313" key="4">
    <source>
        <dbReference type="EMBL" id="EIW12156.1"/>
    </source>
</evidence>
<accession>N1P8P8</accession>
<dbReference type="HOGENOM" id="CLU_016733_5_0_1"/>
<proteinExistence type="predicted"/>
<dbReference type="Pfam" id="PF00364">
    <property type="entry name" value="Biotin_lipoyl"/>
    <property type="match status" value="1"/>
</dbReference>
<dbReference type="InterPro" id="IPR055268">
    <property type="entry name" value="PCB-like"/>
</dbReference>
<dbReference type="Pfam" id="PF02436">
    <property type="entry name" value="PYC_OADA"/>
    <property type="match status" value="1"/>
</dbReference>
<dbReference type="PANTHER" id="PTHR43778">
    <property type="entry name" value="PYRUVATE CARBOXYLASE"/>
    <property type="match status" value="1"/>
</dbReference>
<keyword evidence="1" id="KW-0092">Biotin</keyword>
<dbReference type="GO" id="GO:0006094">
    <property type="term" value="P:gluconeogenesis"/>
    <property type="evidence" value="ECO:0007669"/>
    <property type="project" value="TreeGrafter"/>
</dbReference>
<evidence type="ECO:0000256" key="1">
    <source>
        <dbReference type="ARBA" id="ARBA00023267"/>
    </source>
</evidence>
<dbReference type="Gene3D" id="3.10.600.10">
    <property type="entry name" value="pyruvate carboxylase f1077a mutant domain"/>
    <property type="match status" value="1"/>
</dbReference>
<dbReference type="SUPFAM" id="SSF51230">
    <property type="entry name" value="Single hybrid motif"/>
    <property type="match status" value="1"/>
</dbReference>
<dbReference type="AlphaFoldDB" id="N1P8P8"/>
<dbReference type="GO" id="GO:0005737">
    <property type="term" value="C:cytoplasm"/>
    <property type="evidence" value="ECO:0007669"/>
    <property type="project" value="TreeGrafter"/>
</dbReference>
<dbReference type="InterPro" id="IPR011053">
    <property type="entry name" value="Single_hybrid_motif"/>
</dbReference>
<evidence type="ECO:0000259" key="3">
    <source>
        <dbReference type="PROSITE" id="PS50968"/>
    </source>
</evidence>
<dbReference type="PROSITE" id="PS50968">
    <property type="entry name" value="BIOTINYL_LIPOYL"/>
    <property type="match status" value="1"/>
</dbReference>
<dbReference type="FunFam" id="3.10.600.10:FF:000007">
    <property type="entry name" value="Pyruvate carboxylase"/>
    <property type="match status" value="1"/>
</dbReference>
<name>N1P8P8_YEASC</name>
<dbReference type="InterPro" id="IPR003379">
    <property type="entry name" value="Carboxylase_cons_dom"/>
</dbReference>
<dbReference type="Proteomes" id="UP000013192">
    <property type="component" value="Chromosome II"/>
</dbReference>
<organism evidence="4">
    <name type="scientific">Saccharomyces cerevisiae (strain CEN.PK113-7D)</name>
    <name type="common">Baker's yeast</name>
    <dbReference type="NCBI Taxonomy" id="889517"/>
    <lineage>
        <taxon>Eukaryota</taxon>
        <taxon>Fungi</taxon>
        <taxon>Dikarya</taxon>
        <taxon>Ascomycota</taxon>
        <taxon>Saccharomycotina</taxon>
        <taxon>Saccharomycetes</taxon>
        <taxon>Saccharomycetales</taxon>
        <taxon>Saccharomycetaceae</taxon>
        <taxon>Saccharomyces</taxon>
    </lineage>
</organism>
<protein>
    <submittedName>
        <fullName evidence="4">Pyc2p</fullName>
    </submittedName>
</protein>
<reference evidence="4" key="1">
    <citation type="submission" date="2012-03" db="EMBL/GenBank/DDBJ databases">
        <title>De novo sequencing, assembly and analysis of the genome of the laboratory strain Saccharomyces cerevisiae CEN.PK113-7D, a model for modern industrial biotechnology.</title>
        <authorList>
            <person name="Nijkamp J.F."/>
            <person name="van den Broek M.A."/>
            <person name="Datema E."/>
            <person name="de Kok S."/>
            <person name="Bosman L."/>
            <person name="Luttink M.A."/>
            <person name="Daran-Lapujade P."/>
            <person name="Vongsangnak W."/>
            <person name="Nielsen J."/>
            <person name="Heijne W.H.M."/>
            <person name="Klaassen P."/>
            <person name="Platt D."/>
            <person name="Paddon C.J."/>
            <person name="Koetter P."/>
            <person name="van Ham R.C."/>
            <person name="Reinders M.J.T."/>
            <person name="Pronk J.T."/>
            <person name="de Ridder D."/>
            <person name="Daran J.-M."/>
        </authorList>
    </citation>
    <scope>NUCLEOTIDE SEQUENCE</scope>
    <source>
        <strain evidence="4">CEN.PK113-7D</strain>
    </source>
</reference>
<keyword evidence="2" id="KW-0511">Multifunctional enzyme</keyword>
<dbReference type="InterPro" id="IPR001882">
    <property type="entry name" value="Biotin_BS"/>
</dbReference>
<evidence type="ECO:0000256" key="2">
    <source>
        <dbReference type="ARBA" id="ARBA00023268"/>
    </source>
</evidence>
<sequence length="178" mass="19702">MYPRVYEDFQKIRETYGDLSVLPTKNFLAPAEPDEEIEVTIEQGKTLIIKLQAVGDLNKKTGQREVYFELNGELRKIRVADKSQNIQSVAKPKADVHDTHQIGAPMAGVIIEVKVHKGSLVKKGESIAVLSAMKMEMVVSSPADGQVKDVFIRDGESVDASDLLVVLEEETLPPSQKK</sequence>
<dbReference type="PANTHER" id="PTHR43778:SF2">
    <property type="entry name" value="PYRUVATE CARBOXYLASE, MITOCHONDRIAL"/>
    <property type="match status" value="1"/>
</dbReference>
<feature type="domain" description="Lipoyl-binding" evidence="3">
    <location>
        <begin position="93"/>
        <end position="168"/>
    </location>
</feature>
<dbReference type="Gene3D" id="2.40.50.100">
    <property type="match status" value="1"/>
</dbReference>
<dbReference type="GO" id="GO:0004736">
    <property type="term" value="F:pyruvate carboxylase activity"/>
    <property type="evidence" value="ECO:0007669"/>
    <property type="project" value="TreeGrafter"/>
</dbReference>